<dbReference type="Pfam" id="PF14606">
    <property type="entry name" value="Lipase_GDSL_3"/>
    <property type="match status" value="1"/>
</dbReference>
<dbReference type="STRING" id="288992.SAMN04488522_101387"/>
<feature type="signal peptide" evidence="1">
    <location>
        <begin position="1"/>
        <end position="20"/>
    </location>
</feature>
<dbReference type="SUPFAM" id="SSF52266">
    <property type="entry name" value="SGNH hydrolase"/>
    <property type="match status" value="1"/>
</dbReference>
<dbReference type="EMBL" id="FQUQ01000001">
    <property type="protein sequence ID" value="SHE50165.1"/>
    <property type="molecule type" value="Genomic_DNA"/>
</dbReference>
<dbReference type="Gene3D" id="2.60.120.260">
    <property type="entry name" value="Galactose-binding domain-like"/>
    <property type="match status" value="1"/>
</dbReference>
<evidence type="ECO:0000313" key="4">
    <source>
        <dbReference type="EMBL" id="SHE50165.1"/>
    </source>
</evidence>
<dbReference type="InterPro" id="IPR013830">
    <property type="entry name" value="SGNH_hydro"/>
</dbReference>
<organism evidence="4 5">
    <name type="scientific">Pedobacter caeni</name>
    <dbReference type="NCBI Taxonomy" id="288992"/>
    <lineage>
        <taxon>Bacteria</taxon>
        <taxon>Pseudomonadati</taxon>
        <taxon>Bacteroidota</taxon>
        <taxon>Sphingobacteriia</taxon>
        <taxon>Sphingobacteriales</taxon>
        <taxon>Sphingobacteriaceae</taxon>
        <taxon>Pedobacter</taxon>
    </lineage>
</organism>
<dbReference type="GO" id="GO:0016788">
    <property type="term" value="F:hydrolase activity, acting on ester bonds"/>
    <property type="evidence" value="ECO:0007669"/>
    <property type="project" value="UniProtKB-ARBA"/>
</dbReference>
<feature type="domain" description="SGNH hydrolase-type esterase N-terminal" evidence="3">
    <location>
        <begin position="29"/>
        <end position="176"/>
    </location>
</feature>
<dbReference type="AlphaFoldDB" id="A0A1M4U0B1"/>
<evidence type="ECO:0000313" key="5">
    <source>
        <dbReference type="Proteomes" id="UP000184287"/>
    </source>
</evidence>
<keyword evidence="5" id="KW-1185">Reference proteome</keyword>
<feature type="chain" id="PRO_5012002211" evidence="1">
    <location>
        <begin position="21"/>
        <end position="367"/>
    </location>
</feature>
<dbReference type="Gene3D" id="3.40.50.1110">
    <property type="entry name" value="SGNH hydrolase"/>
    <property type="match status" value="1"/>
</dbReference>
<dbReference type="Pfam" id="PF14607">
    <property type="entry name" value="GxDLY"/>
    <property type="match status" value="1"/>
</dbReference>
<accession>A0A1M4U0B1</accession>
<dbReference type="InterPro" id="IPR036514">
    <property type="entry name" value="SGNH_hydro_sf"/>
</dbReference>
<reference evidence="5" key="1">
    <citation type="submission" date="2016-11" db="EMBL/GenBank/DDBJ databases">
        <authorList>
            <person name="Varghese N."/>
            <person name="Submissions S."/>
        </authorList>
    </citation>
    <scope>NUCLEOTIDE SEQUENCE [LARGE SCALE GENOMIC DNA]</scope>
    <source>
        <strain evidence="5">DSM 16990</strain>
    </source>
</reference>
<proteinExistence type="predicted"/>
<keyword evidence="1" id="KW-0732">Signal</keyword>
<name>A0A1M4U0B1_9SPHI</name>
<protein>
    <submittedName>
        <fullName evidence="4">Lysophospholipase L1</fullName>
    </submittedName>
</protein>
<feature type="domain" description="SGNH hydrolase-type esterase" evidence="2">
    <location>
        <begin position="185"/>
        <end position="364"/>
    </location>
</feature>
<dbReference type="Proteomes" id="UP000184287">
    <property type="component" value="Unassembled WGS sequence"/>
</dbReference>
<dbReference type="OrthoDB" id="5624617at2"/>
<evidence type="ECO:0000259" key="2">
    <source>
        <dbReference type="Pfam" id="PF14606"/>
    </source>
</evidence>
<evidence type="ECO:0000256" key="1">
    <source>
        <dbReference type="SAM" id="SignalP"/>
    </source>
</evidence>
<evidence type="ECO:0000259" key="3">
    <source>
        <dbReference type="Pfam" id="PF14607"/>
    </source>
</evidence>
<gene>
    <name evidence="4" type="ORF">SAMN04488522_101387</name>
</gene>
<sequence length="367" mass="41350">MKSYFLILIMMIISLRFCDAQSKTGFKSWNPMKEKGNFIQGRGWSEGFKNDYDRLPATAETKVRKAVWDLSENSAGLNLRFSTNAENIVLKFAVKESLQMPHMPATGVSGVDLYAKDQNGKWLWCAGKFAFGDTISYRFNNISGNDQGRKDREYTLYLPLYNSIKWMEIEVAADRDFKPSPVRPEKPIVVYGTSIAQGACATRPGLAWTSILGRKLNRPMVNLGFSGNGRLETEVLDYLSEIDASLYVLDCMPNLTGEDISTLKNKIVDAVVLLQRKRPGVPILLTEHDGYSEEEMQQVKKKEYEKANTAMAQAVDALRKKGSKNIHLLTKKEIGQNIESTVDGVHPNDIGMMNYANAYEKKIKTFL</sequence>
<dbReference type="RefSeq" id="WP_073226701.1">
    <property type="nucleotide sequence ID" value="NZ_FQUQ01000001.1"/>
</dbReference>
<dbReference type="InterPro" id="IPR032740">
    <property type="entry name" value="GxDLY"/>
</dbReference>